<reference evidence="1 2" key="1">
    <citation type="submission" date="2017-05" db="EMBL/GenBank/DDBJ databases">
        <title>Vagococcus spp. assemblies.</title>
        <authorList>
            <person name="Gulvik C.A."/>
        </authorList>
    </citation>
    <scope>NUCLEOTIDE SEQUENCE [LARGE SCALE GENOMIC DNA]</scope>
    <source>
        <strain evidence="1 2">SS1995</strain>
    </source>
</reference>
<dbReference type="GO" id="GO:0000287">
    <property type="term" value="F:magnesium ion binding"/>
    <property type="evidence" value="ECO:0007669"/>
    <property type="project" value="TreeGrafter"/>
</dbReference>
<dbReference type="InterPro" id="IPR036412">
    <property type="entry name" value="HAD-like_sf"/>
</dbReference>
<dbReference type="Pfam" id="PF08282">
    <property type="entry name" value="Hydrolase_3"/>
    <property type="match status" value="1"/>
</dbReference>
<evidence type="ECO:0000313" key="1">
    <source>
        <dbReference type="EMBL" id="RST98550.1"/>
    </source>
</evidence>
<dbReference type="SFLD" id="SFLDS00003">
    <property type="entry name" value="Haloacid_Dehalogenase"/>
    <property type="match status" value="1"/>
</dbReference>
<dbReference type="InterPro" id="IPR023214">
    <property type="entry name" value="HAD_sf"/>
</dbReference>
<dbReference type="SUPFAM" id="SSF56784">
    <property type="entry name" value="HAD-like"/>
    <property type="match status" value="1"/>
</dbReference>
<dbReference type="EMBL" id="NGJS01000009">
    <property type="protein sequence ID" value="RST98550.1"/>
    <property type="molecule type" value="Genomic_DNA"/>
</dbReference>
<dbReference type="RefSeq" id="WP_125984084.1">
    <property type="nucleotide sequence ID" value="NZ_NGJS01000009.1"/>
</dbReference>
<dbReference type="NCBIfam" id="TIGR01484">
    <property type="entry name" value="HAD-SF-IIB"/>
    <property type="match status" value="1"/>
</dbReference>
<dbReference type="Gene3D" id="3.30.1240.10">
    <property type="match status" value="1"/>
</dbReference>
<dbReference type="InterPro" id="IPR006379">
    <property type="entry name" value="HAD-SF_hydro_IIB"/>
</dbReference>
<comment type="caution">
    <text evidence="1">The sequence shown here is derived from an EMBL/GenBank/DDBJ whole genome shotgun (WGS) entry which is preliminary data.</text>
</comment>
<dbReference type="GO" id="GO:0016791">
    <property type="term" value="F:phosphatase activity"/>
    <property type="evidence" value="ECO:0007669"/>
    <property type="project" value="TreeGrafter"/>
</dbReference>
<dbReference type="OrthoDB" id="9790031at2"/>
<sequence>MIKLIAIDLDGTLLRDDKTISEYNKQVLIKAKKQGVKVVICTGRPLIAIGPILDRLELRDIGDYSITFNGGAIQKNDTGEELFAHSISLDEVKQMTQLMSKLKLPLDVVSNDTCIHLPTSLPERASIYQDLNPLLTFASSDLADLSSERMYNKMVVATDQEFLDQQIEQIPESYYDTFNIMKSRANLLEILHKDVSKANGIQKLADILGITRDEVMAIGDEENDRSMIEYAGLGVVMENGNDELKKIAQYVTSSNQADGVAVAVEKFIFVKGDN</sequence>
<evidence type="ECO:0000313" key="2">
    <source>
        <dbReference type="Proteomes" id="UP000287857"/>
    </source>
</evidence>
<dbReference type="Proteomes" id="UP000287857">
    <property type="component" value="Unassembled WGS sequence"/>
</dbReference>
<protein>
    <submittedName>
        <fullName evidence="1">Haloacid dehalogenase</fullName>
    </submittedName>
</protein>
<proteinExistence type="predicted"/>
<dbReference type="AlphaFoldDB" id="A0A429ZXH5"/>
<dbReference type="SFLD" id="SFLDG01144">
    <property type="entry name" value="C2.B.4:_PGP_Like"/>
    <property type="match status" value="1"/>
</dbReference>
<dbReference type="NCBIfam" id="TIGR00099">
    <property type="entry name" value="Cof-subfamily"/>
    <property type="match status" value="1"/>
</dbReference>
<dbReference type="SFLD" id="SFLDG01140">
    <property type="entry name" value="C2.B:_Phosphomannomutase_and_P"/>
    <property type="match status" value="1"/>
</dbReference>
<keyword evidence="2" id="KW-1185">Reference proteome</keyword>
<dbReference type="Gene3D" id="3.40.50.1000">
    <property type="entry name" value="HAD superfamily/HAD-like"/>
    <property type="match status" value="1"/>
</dbReference>
<dbReference type="InterPro" id="IPR000150">
    <property type="entry name" value="Cof"/>
</dbReference>
<dbReference type="PANTHER" id="PTHR10000">
    <property type="entry name" value="PHOSPHOSERINE PHOSPHATASE"/>
    <property type="match status" value="1"/>
</dbReference>
<name>A0A429ZXH5_9ENTE</name>
<dbReference type="CDD" id="cd07516">
    <property type="entry name" value="HAD_Pase"/>
    <property type="match status" value="1"/>
</dbReference>
<gene>
    <name evidence="1" type="ORF">CBF37_07175</name>
</gene>
<dbReference type="GO" id="GO:0005829">
    <property type="term" value="C:cytosol"/>
    <property type="evidence" value="ECO:0007669"/>
    <property type="project" value="TreeGrafter"/>
</dbReference>
<dbReference type="PANTHER" id="PTHR10000:SF8">
    <property type="entry name" value="HAD SUPERFAMILY HYDROLASE-LIKE, TYPE 3"/>
    <property type="match status" value="1"/>
</dbReference>
<accession>A0A429ZXH5</accession>
<organism evidence="1 2">
    <name type="scientific">Vagococcus vulneris</name>
    <dbReference type="NCBI Taxonomy" id="1977869"/>
    <lineage>
        <taxon>Bacteria</taxon>
        <taxon>Bacillati</taxon>
        <taxon>Bacillota</taxon>
        <taxon>Bacilli</taxon>
        <taxon>Lactobacillales</taxon>
        <taxon>Enterococcaceae</taxon>
        <taxon>Vagococcus</taxon>
    </lineage>
</organism>